<dbReference type="Gene3D" id="1.10.340.70">
    <property type="match status" value="1"/>
</dbReference>
<dbReference type="Pfam" id="PF17921">
    <property type="entry name" value="Integrase_H2C2"/>
    <property type="match status" value="1"/>
</dbReference>
<dbReference type="EMBL" id="LR785434">
    <property type="protein sequence ID" value="CAB3249034.1"/>
    <property type="molecule type" value="mRNA"/>
</dbReference>
<gene>
    <name evidence="3" type="primary">Gin1-001</name>
</gene>
<dbReference type="PANTHER" id="PTHR37984:SF5">
    <property type="entry name" value="PROTEIN NYNRIN-LIKE"/>
    <property type="match status" value="1"/>
</dbReference>
<dbReference type="Pfam" id="PF00665">
    <property type="entry name" value="rve"/>
    <property type="match status" value="1"/>
</dbReference>
<proteinExistence type="evidence at transcript level"/>
<dbReference type="SUPFAM" id="SSF53098">
    <property type="entry name" value="Ribonuclease H-like"/>
    <property type="match status" value="1"/>
</dbReference>
<dbReference type="InterPro" id="IPR050951">
    <property type="entry name" value="Retrovirus_Pol_polyprotein"/>
</dbReference>
<organism evidence="3">
    <name type="scientific">Phallusia mammillata</name>
    <dbReference type="NCBI Taxonomy" id="59560"/>
    <lineage>
        <taxon>Eukaryota</taxon>
        <taxon>Metazoa</taxon>
        <taxon>Chordata</taxon>
        <taxon>Tunicata</taxon>
        <taxon>Ascidiacea</taxon>
        <taxon>Phlebobranchia</taxon>
        <taxon>Ascidiidae</taxon>
        <taxon>Phallusia</taxon>
    </lineage>
</organism>
<dbReference type="GO" id="GO:0003676">
    <property type="term" value="F:nucleic acid binding"/>
    <property type="evidence" value="ECO:0007669"/>
    <property type="project" value="InterPro"/>
</dbReference>
<evidence type="ECO:0000313" key="3">
    <source>
        <dbReference type="EMBL" id="CAB3249034.1"/>
    </source>
</evidence>
<dbReference type="InterPro" id="IPR001584">
    <property type="entry name" value="Integrase_cat-core"/>
</dbReference>
<dbReference type="Gene3D" id="3.30.420.10">
    <property type="entry name" value="Ribonuclease H-like superfamily/Ribonuclease H"/>
    <property type="match status" value="1"/>
</dbReference>
<evidence type="ECO:0000259" key="2">
    <source>
        <dbReference type="PROSITE" id="PS50994"/>
    </source>
</evidence>
<accession>A0A6F9DE74</accession>
<protein>
    <recommendedName>
        <fullName evidence="1">Gypsy retrotransposon integrase-like protein 1</fullName>
    </recommendedName>
</protein>
<evidence type="ECO:0000256" key="1">
    <source>
        <dbReference type="ARBA" id="ARBA00039658"/>
    </source>
</evidence>
<reference evidence="3" key="1">
    <citation type="submission" date="2020-04" db="EMBL/GenBank/DDBJ databases">
        <authorList>
            <person name="Neveu A P."/>
        </authorList>
    </citation>
    <scope>NUCLEOTIDE SEQUENCE</scope>
    <source>
        <tissue evidence="3">Whole embryo</tissue>
    </source>
</reference>
<dbReference type="PROSITE" id="PS50994">
    <property type="entry name" value="INTEGRASE"/>
    <property type="match status" value="1"/>
</dbReference>
<dbReference type="AlphaFoldDB" id="A0A6F9DE74"/>
<name>A0A6F9DE74_9ASCI</name>
<feature type="domain" description="Integrase catalytic" evidence="2">
    <location>
        <begin position="137"/>
        <end position="295"/>
    </location>
</feature>
<dbReference type="InterPro" id="IPR036397">
    <property type="entry name" value="RNaseH_sf"/>
</dbReference>
<dbReference type="GO" id="GO:0015074">
    <property type="term" value="P:DNA integration"/>
    <property type="evidence" value="ECO:0007669"/>
    <property type="project" value="InterPro"/>
</dbReference>
<dbReference type="InterPro" id="IPR041588">
    <property type="entry name" value="Integrase_H2C2"/>
</dbReference>
<dbReference type="PANTHER" id="PTHR37984">
    <property type="entry name" value="PROTEIN CBG26694"/>
    <property type="match status" value="1"/>
</dbReference>
<dbReference type="InterPro" id="IPR012337">
    <property type="entry name" value="RNaseH-like_sf"/>
</dbReference>
<sequence length="442" mass="51339">MNREEYDQIHKYLKDGEVPPQLHGSHARFGFKRKCKSYMLDEETDIVYYISRNKDGSIKRKAQCVKTNEDAKAAFLAVHKPEAHSHPGLNKSLQALSQKFFWPRMTYDVTDWIRSCAVCKHLKEVDKSKQWKLKQLKISEPWEILTMDVIGPVSETTEGYKYIFTATDFYSKWVEAFPICNKYPAEVAACLKLIFYRHGACKSILSDECTEYIHEVNDELHKQLGVEYNVKAVYHPNVKTIDLKASEELHKVFLDLVEDHSFDWPHYIDGLLFTMRTKKNPVTKFTPFYLLHKREARMPPIPACDPAATINSDFDLSQILPPTYDSSITKDHLNESRCHQKVIQNVKQEQMMQLFENARNSSKESEPDLVVGEKVLISNQRKRSLDDTSQDLSYAGPYVIADIQPNKIRLLSLNDLTQIKLLQSVDRLTRYRESFKLSLFES</sequence>